<name>A0A0F9LTH3_9ZZZZ</name>
<dbReference type="AlphaFoldDB" id="A0A0F9LTH3"/>
<accession>A0A0F9LTH3</accession>
<evidence type="ECO:0000313" key="1">
    <source>
        <dbReference type="EMBL" id="KKM90366.1"/>
    </source>
</evidence>
<organism evidence="1">
    <name type="scientific">marine sediment metagenome</name>
    <dbReference type="NCBI Taxonomy" id="412755"/>
    <lineage>
        <taxon>unclassified sequences</taxon>
        <taxon>metagenomes</taxon>
        <taxon>ecological metagenomes</taxon>
    </lineage>
</organism>
<sequence>MKKLLCSICRKEKTVKEFRKAKSRKSGRSSWCNPCAAQYNTSWRKRNLAKARQSGRNYAKRLHARLKKEGTPYYSEPRSRSEFKKKVKALVYNAIRRGDIVRPKSCQKCGKRGVRLDAHHEDYKKTMEVVFLCTACHGIKHRKEIKL</sequence>
<protein>
    <submittedName>
        <fullName evidence="1">Uncharacterized protein</fullName>
    </submittedName>
</protein>
<dbReference type="EMBL" id="LAZR01006680">
    <property type="protein sequence ID" value="KKM90366.1"/>
    <property type="molecule type" value="Genomic_DNA"/>
</dbReference>
<proteinExistence type="predicted"/>
<gene>
    <name evidence="1" type="ORF">LCGC14_1239320</name>
</gene>
<comment type="caution">
    <text evidence="1">The sequence shown here is derived from an EMBL/GenBank/DDBJ whole genome shotgun (WGS) entry which is preliminary data.</text>
</comment>
<reference evidence="1" key="1">
    <citation type="journal article" date="2015" name="Nature">
        <title>Complex archaea that bridge the gap between prokaryotes and eukaryotes.</title>
        <authorList>
            <person name="Spang A."/>
            <person name="Saw J.H."/>
            <person name="Jorgensen S.L."/>
            <person name="Zaremba-Niedzwiedzka K."/>
            <person name="Martijn J."/>
            <person name="Lind A.E."/>
            <person name="van Eijk R."/>
            <person name="Schleper C."/>
            <person name="Guy L."/>
            <person name="Ettema T.J."/>
        </authorList>
    </citation>
    <scope>NUCLEOTIDE SEQUENCE</scope>
</reference>